<dbReference type="AlphaFoldDB" id="A0A7C8IYW2"/>
<protein>
    <submittedName>
        <fullName evidence="1">Uncharacterized protein</fullName>
    </submittedName>
</protein>
<name>A0A7C8IYW2_9PEZI</name>
<dbReference type="OrthoDB" id="4643973at2759"/>
<dbReference type="EMBL" id="WUBL01000005">
    <property type="protein sequence ID" value="KAF2972545.1"/>
    <property type="molecule type" value="Genomic_DNA"/>
</dbReference>
<gene>
    <name evidence="1" type="ORF">GQX73_g909</name>
</gene>
<proteinExistence type="predicted"/>
<organism evidence="1 2">
    <name type="scientific">Xylaria multiplex</name>
    <dbReference type="NCBI Taxonomy" id="323545"/>
    <lineage>
        <taxon>Eukaryota</taxon>
        <taxon>Fungi</taxon>
        <taxon>Dikarya</taxon>
        <taxon>Ascomycota</taxon>
        <taxon>Pezizomycotina</taxon>
        <taxon>Sordariomycetes</taxon>
        <taxon>Xylariomycetidae</taxon>
        <taxon>Xylariales</taxon>
        <taxon>Xylariaceae</taxon>
        <taxon>Xylaria</taxon>
    </lineage>
</organism>
<dbReference type="InParanoid" id="A0A7C8IYW2"/>
<reference evidence="1 2" key="1">
    <citation type="submission" date="2019-12" db="EMBL/GenBank/DDBJ databases">
        <title>Draft genome sequence of the ascomycete Xylaria multiplex DSM 110363.</title>
        <authorList>
            <person name="Buettner E."/>
            <person name="Kellner H."/>
        </authorList>
    </citation>
    <scope>NUCLEOTIDE SEQUENCE [LARGE SCALE GENOMIC DNA]</scope>
    <source>
        <strain evidence="1 2">DSM 110363</strain>
    </source>
</reference>
<keyword evidence="2" id="KW-1185">Reference proteome</keyword>
<evidence type="ECO:0000313" key="1">
    <source>
        <dbReference type="EMBL" id="KAF2972545.1"/>
    </source>
</evidence>
<sequence>MPESCKPHSTLHNVYVDENDLPVVSAWIVVTDEERDVGIQERVCFPRRICLTIGKPISPIAEINLCVASCAIDIAGKLYVISSNVGCAASSVDGTRGVATRWNDYRPHLASIGPAIKDCVRLGHVVYQSPHVQFIVIEVADTFKACRDSECSQCSVPINNNWATSKTSSAGTDPVQLTTVKRWAKNPGSQTSTTKYVIGLEREASNKDSGSFGNYGHYEGYIVGDTTQLSAIDSGSLVSRHKQHIGIVDVLVPGRSSAKVLLFENKLWAHLTPFLNVSERLGEIQGTSSVTRSWQHLEY</sequence>
<evidence type="ECO:0000313" key="2">
    <source>
        <dbReference type="Proteomes" id="UP000481858"/>
    </source>
</evidence>
<accession>A0A7C8IYW2</accession>
<comment type="caution">
    <text evidence="1">The sequence shown here is derived from an EMBL/GenBank/DDBJ whole genome shotgun (WGS) entry which is preliminary data.</text>
</comment>
<dbReference type="Proteomes" id="UP000481858">
    <property type="component" value="Unassembled WGS sequence"/>
</dbReference>